<comment type="caution">
    <text evidence="14">The sequence shown here is derived from an EMBL/GenBank/DDBJ whole genome shotgun (WGS) entry which is preliminary data.</text>
</comment>
<dbReference type="NCBIfam" id="NF004064">
    <property type="entry name" value="PRK05578.1"/>
    <property type="match status" value="1"/>
</dbReference>
<comment type="catalytic activity">
    <reaction evidence="10 12">
        <text>2'-deoxycytidine + H2O + H(+) = 2'-deoxyuridine + NH4(+)</text>
        <dbReference type="Rhea" id="RHEA:13433"/>
        <dbReference type="ChEBI" id="CHEBI:15377"/>
        <dbReference type="ChEBI" id="CHEBI:15378"/>
        <dbReference type="ChEBI" id="CHEBI:15698"/>
        <dbReference type="ChEBI" id="CHEBI:16450"/>
        <dbReference type="ChEBI" id="CHEBI:28938"/>
        <dbReference type="EC" id="3.5.4.5"/>
    </reaction>
</comment>
<evidence type="ECO:0000313" key="15">
    <source>
        <dbReference type="Proteomes" id="UP001597214"/>
    </source>
</evidence>
<evidence type="ECO:0000256" key="4">
    <source>
        <dbReference type="ARBA" id="ARBA00012783"/>
    </source>
</evidence>
<evidence type="ECO:0000256" key="3">
    <source>
        <dbReference type="ARBA" id="ARBA00006576"/>
    </source>
</evidence>
<evidence type="ECO:0000259" key="13">
    <source>
        <dbReference type="PROSITE" id="PS51747"/>
    </source>
</evidence>
<evidence type="ECO:0000256" key="10">
    <source>
        <dbReference type="ARBA" id="ARBA00049252"/>
    </source>
</evidence>
<name>A0ABW4LN50_9BACI</name>
<evidence type="ECO:0000256" key="2">
    <source>
        <dbReference type="ARBA" id="ARBA00003949"/>
    </source>
</evidence>
<dbReference type="InterPro" id="IPR006262">
    <property type="entry name" value="Cyt_deam_tetra"/>
</dbReference>
<dbReference type="Gene3D" id="3.40.140.10">
    <property type="entry name" value="Cytidine Deaminase, domain 2"/>
    <property type="match status" value="1"/>
</dbReference>
<dbReference type="RefSeq" id="WP_377927755.1">
    <property type="nucleotide sequence ID" value="NZ_JBHUEM010000009.1"/>
</dbReference>
<evidence type="ECO:0000256" key="12">
    <source>
        <dbReference type="RuleBase" id="RU364006"/>
    </source>
</evidence>
<dbReference type="PANTHER" id="PTHR11644">
    <property type="entry name" value="CYTIDINE DEAMINASE"/>
    <property type="match status" value="1"/>
</dbReference>
<sequence>MNIDKLIVEAKEARERAYVPYSKFKVGAALLTKDGTVYKGCNIENAAYSMTNCAERTALFKAISEGDKDFEAIAVVADTDRPVPPCGACRQVISELCSKDTKVYLTNLKGDVQEITVAELLPGAFSAEDMEDDKGRV</sequence>
<evidence type="ECO:0000256" key="11">
    <source>
        <dbReference type="ARBA" id="ARBA00049558"/>
    </source>
</evidence>
<dbReference type="Proteomes" id="UP001597214">
    <property type="component" value="Unassembled WGS sequence"/>
</dbReference>
<evidence type="ECO:0000256" key="9">
    <source>
        <dbReference type="ARBA" id="ARBA00032005"/>
    </source>
</evidence>
<dbReference type="GO" id="GO:0004126">
    <property type="term" value="F:cytidine deaminase activity"/>
    <property type="evidence" value="ECO:0007669"/>
    <property type="project" value="UniProtKB-EC"/>
</dbReference>
<dbReference type="PROSITE" id="PS51747">
    <property type="entry name" value="CYT_DCMP_DEAMINASES_2"/>
    <property type="match status" value="1"/>
</dbReference>
<organism evidence="14 15">
    <name type="scientific">Bacillus salitolerans</name>
    <dbReference type="NCBI Taxonomy" id="1437434"/>
    <lineage>
        <taxon>Bacteria</taxon>
        <taxon>Bacillati</taxon>
        <taxon>Bacillota</taxon>
        <taxon>Bacilli</taxon>
        <taxon>Bacillales</taxon>
        <taxon>Bacillaceae</taxon>
        <taxon>Bacillus</taxon>
    </lineage>
</organism>
<evidence type="ECO:0000256" key="1">
    <source>
        <dbReference type="ARBA" id="ARBA00001947"/>
    </source>
</evidence>
<dbReference type="EC" id="3.5.4.5" evidence="4 12"/>
<gene>
    <name evidence="14" type="ORF">ACFSCX_08440</name>
</gene>
<dbReference type="PANTHER" id="PTHR11644:SF2">
    <property type="entry name" value="CYTIDINE DEAMINASE"/>
    <property type="match status" value="1"/>
</dbReference>
<dbReference type="InterPro" id="IPR002125">
    <property type="entry name" value="CMP_dCMP_dom"/>
</dbReference>
<protein>
    <recommendedName>
        <fullName evidence="5 12">Cytidine deaminase</fullName>
        <ecNumber evidence="4 12">3.5.4.5</ecNumber>
    </recommendedName>
    <alternativeName>
        <fullName evidence="9 12">Cytidine aminohydrolase</fullName>
    </alternativeName>
</protein>
<comment type="function">
    <text evidence="2 12">This enzyme scavenges exogenous and endogenous cytidine and 2'-deoxycytidine for UMP synthesis.</text>
</comment>
<dbReference type="InterPro" id="IPR050202">
    <property type="entry name" value="Cyt/Deoxycyt_deaminase"/>
</dbReference>
<dbReference type="InterPro" id="IPR016192">
    <property type="entry name" value="APOBEC/CMP_deaminase_Zn-bd"/>
</dbReference>
<dbReference type="CDD" id="cd01283">
    <property type="entry name" value="cytidine_deaminase"/>
    <property type="match status" value="1"/>
</dbReference>
<evidence type="ECO:0000313" key="14">
    <source>
        <dbReference type="EMBL" id="MFD1736592.1"/>
    </source>
</evidence>
<comment type="catalytic activity">
    <reaction evidence="11 12">
        <text>cytidine + H2O + H(+) = uridine + NH4(+)</text>
        <dbReference type="Rhea" id="RHEA:16069"/>
        <dbReference type="ChEBI" id="CHEBI:15377"/>
        <dbReference type="ChEBI" id="CHEBI:15378"/>
        <dbReference type="ChEBI" id="CHEBI:16704"/>
        <dbReference type="ChEBI" id="CHEBI:17562"/>
        <dbReference type="ChEBI" id="CHEBI:28938"/>
        <dbReference type="EC" id="3.5.4.5"/>
    </reaction>
</comment>
<evidence type="ECO:0000256" key="8">
    <source>
        <dbReference type="ARBA" id="ARBA00022833"/>
    </source>
</evidence>
<dbReference type="InterPro" id="IPR016193">
    <property type="entry name" value="Cytidine_deaminase-like"/>
</dbReference>
<evidence type="ECO:0000256" key="7">
    <source>
        <dbReference type="ARBA" id="ARBA00022801"/>
    </source>
</evidence>
<dbReference type="EMBL" id="JBHUEM010000009">
    <property type="protein sequence ID" value="MFD1736592.1"/>
    <property type="molecule type" value="Genomic_DNA"/>
</dbReference>
<keyword evidence="7 12" id="KW-0378">Hydrolase</keyword>
<accession>A0ABW4LN50</accession>
<comment type="cofactor">
    <cofactor evidence="1 12">
        <name>Zn(2+)</name>
        <dbReference type="ChEBI" id="CHEBI:29105"/>
    </cofactor>
</comment>
<evidence type="ECO:0000256" key="5">
    <source>
        <dbReference type="ARBA" id="ARBA00018266"/>
    </source>
</evidence>
<evidence type="ECO:0000256" key="6">
    <source>
        <dbReference type="ARBA" id="ARBA00022723"/>
    </source>
</evidence>
<dbReference type="NCBIfam" id="TIGR01354">
    <property type="entry name" value="cyt_deam_tetra"/>
    <property type="match status" value="1"/>
</dbReference>
<keyword evidence="6 12" id="KW-0479">Metal-binding</keyword>
<comment type="similarity">
    <text evidence="3 12">Belongs to the cytidine and deoxycytidylate deaminase family.</text>
</comment>
<dbReference type="PROSITE" id="PS00903">
    <property type="entry name" value="CYT_DCMP_DEAMINASES_1"/>
    <property type="match status" value="1"/>
</dbReference>
<dbReference type="SUPFAM" id="SSF53927">
    <property type="entry name" value="Cytidine deaminase-like"/>
    <property type="match status" value="1"/>
</dbReference>
<keyword evidence="8 12" id="KW-0862">Zinc</keyword>
<keyword evidence="15" id="KW-1185">Reference proteome</keyword>
<dbReference type="NCBIfam" id="NF009076">
    <property type="entry name" value="PRK12411.1"/>
    <property type="match status" value="1"/>
</dbReference>
<dbReference type="Pfam" id="PF00383">
    <property type="entry name" value="dCMP_cyt_deam_1"/>
    <property type="match status" value="1"/>
</dbReference>
<feature type="domain" description="CMP/dCMP-type deaminase" evidence="13">
    <location>
        <begin position="1"/>
        <end position="128"/>
    </location>
</feature>
<reference evidence="15" key="1">
    <citation type="journal article" date="2019" name="Int. J. Syst. Evol. Microbiol.">
        <title>The Global Catalogue of Microorganisms (GCM) 10K type strain sequencing project: providing services to taxonomists for standard genome sequencing and annotation.</title>
        <authorList>
            <consortium name="The Broad Institute Genomics Platform"/>
            <consortium name="The Broad Institute Genome Sequencing Center for Infectious Disease"/>
            <person name="Wu L."/>
            <person name="Ma J."/>
        </authorList>
    </citation>
    <scope>NUCLEOTIDE SEQUENCE [LARGE SCALE GENOMIC DNA]</scope>
    <source>
        <strain evidence="15">CCUG 49339</strain>
    </source>
</reference>
<proteinExistence type="inferred from homology"/>